<dbReference type="EMBL" id="QHKM01000001">
    <property type="protein sequence ID" value="RAK70563.1"/>
    <property type="molecule type" value="Genomic_DNA"/>
</dbReference>
<feature type="domain" description="Anti-bacteriophage protein A/HamA C-terminal" evidence="1">
    <location>
        <begin position="14"/>
        <end position="278"/>
    </location>
</feature>
<evidence type="ECO:0000259" key="1">
    <source>
        <dbReference type="Pfam" id="PF08878"/>
    </source>
</evidence>
<reference evidence="3" key="1">
    <citation type="submission" date="2018-05" db="EMBL/GenBank/DDBJ databases">
        <authorList>
            <person name="Nie L."/>
        </authorList>
    </citation>
    <scope>NUCLEOTIDE SEQUENCE [LARGE SCALE GENOMIC DNA]</scope>
    <source>
        <strain evidence="3">NL</strain>
    </source>
</reference>
<sequence>MPRPFQSDLVIDERICEPALKAYHVGFDNNKFRFLPLIDVIRRVIPEFSLGYHEGKGFSLTVMVDRLKEAADTVYQTDKYQKRGEFGELILHLLLRDFQNSIPLVSKIYFKDSHDVPVHGFDGVHVTINGEEKKLWLGESKMFKTGKRGIQDLAKDIHKHVNEDYIRKEFALVSRKLPVEVPEIDYWRNLMDKHQRAQTIFSSLVIPMVCTYTSNLFNKHTDETVDYFQEFENECKYLCSEFDKLKLKLTIPNNVEIILMLLPVPCKNELNKELNKRLKAMQSI</sequence>
<gene>
    <name evidence="2" type="ORF">DLM85_06930</name>
</gene>
<dbReference type="Proteomes" id="UP000248553">
    <property type="component" value="Unassembled WGS sequence"/>
</dbReference>
<dbReference type="OrthoDB" id="785623at2"/>
<dbReference type="InterPro" id="IPR014976">
    <property type="entry name" value="AbpA_HamA_C"/>
</dbReference>
<dbReference type="RefSeq" id="WP_111477313.1">
    <property type="nucleotide sequence ID" value="NZ_QHKM01000001.1"/>
</dbReference>
<protein>
    <submittedName>
        <fullName evidence="2">DUF1837 domain-containing protein</fullName>
    </submittedName>
</protein>
<keyword evidence="3" id="KW-1185">Reference proteome</keyword>
<accession>A0A328BU30</accession>
<evidence type="ECO:0000313" key="3">
    <source>
        <dbReference type="Proteomes" id="UP000248553"/>
    </source>
</evidence>
<name>A0A328BU30_9BACT</name>
<dbReference type="AlphaFoldDB" id="A0A328BU30"/>
<evidence type="ECO:0000313" key="2">
    <source>
        <dbReference type="EMBL" id="RAK70563.1"/>
    </source>
</evidence>
<dbReference type="Pfam" id="PF08878">
    <property type="entry name" value="HamA"/>
    <property type="match status" value="1"/>
</dbReference>
<proteinExistence type="predicted"/>
<comment type="caution">
    <text evidence="2">The sequence shown here is derived from an EMBL/GenBank/DDBJ whole genome shotgun (WGS) entry which is preliminary data.</text>
</comment>
<organism evidence="2 3">
    <name type="scientific">Hymenobacter edaphi</name>
    <dbReference type="NCBI Taxonomy" id="2211146"/>
    <lineage>
        <taxon>Bacteria</taxon>
        <taxon>Pseudomonadati</taxon>
        <taxon>Bacteroidota</taxon>
        <taxon>Cytophagia</taxon>
        <taxon>Cytophagales</taxon>
        <taxon>Hymenobacteraceae</taxon>
        <taxon>Hymenobacter</taxon>
    </lineage>
</organism>